<dbReference type="PANTHER" id="PTHR31569">
    <property type="entry name" value="SWIM-TYPE DOMAIN-CONTAINING PROTEIN"/>
    <property type="match status" value="1"/>
</dbReference>
<dbReference type="Proteomes" id="UP001165121">
    <property type="component" value="Unassembled WGS sequence"/>
</dbReference>
<proteinExistence type="predicted"/>
<feature type="domain" description="ZSWIM1/3 RNaseH-like" evidence="2">
    <location>
        <begin position="206"/>
        <end position="246"/>
    </location>
</feature>
<name>A0A9W6XBR8_9STRA</name>
<gene>
    <name evidence="3" type="ORF">Pfra01_000931800</name>
</gene>
<evidence type="ECO:0000256" key="1">
    <source>
        <dbReference type="SAM" id="MobiDB-lite"/>
    </source>
</evidence>
<dbReference type="EMBL" id="BSXT01000867">
    <property type="protein sequence ID" value="GMF35331.1"/>
    <property type="molecule type" value="Genomic_DNA"/>
</dbReference>
<accession>A0A9W6XBR8</accession>
<organism evidence="3 4">
    <name type="scientific">Phytophthora fragariaefolia</name>
    <dbReference type="NCBI Taxonomy" id="1490495"/>
    <lineage>
        <taxon>Eukaryota</taxon>
        <taxon>Sar</taxon>
        <taxon>Stramenopiles</taxon>
        <taxon>Oomycota</taxon>
        <taxon>Peronosporomycetes</taxon>
        <taxon>Peronosporales</taxon>
        <taxon>Peronosporaceae</taxon>
        <taxon>Phytophthora</taxon>
    </lineage>
</organism>
<feature type="compositionally biased region" description="Polar residues" evidence="1">
    <location>
        <begin position="59"/>
        <end position="76"/>
    </location>
</feature>
<reference evidence="3" key="1">
    <citation type="submission" date="2023-04" db="EMBL/GenBank/DDBJ databases">
        <title>Phytophthora fragariaefolia NBRC 109709.</title>
        <authorList>
            <person name="Ichikawa N."/>
            <person name="Sato H."/>
            <person name="Tonouchi N."/>
        </authorList>
    </citation>
    <scope>NUCLEOTIDE SEQUENCE</scope>
    <source>
        <strain evidence="3">NBRC 109709</strain>
    </source>
</reference>
<feature type="region of interest" description="Disordered" evidence="1">
    <location>
        <begin position="1"/>
        <end position="81"/>
    </location>
</feature>
<keyword evidence="4" id="KW-1185">Reference proteome</keyword>
<sequence length="380" mass="41910">MDLRMCAAPKRRSPEEAIEDIGESGDGSGISDGSVGTAWGPSPTLTATDSVEQALPSGDGSSNTTRSVSDGSTDSLVVSPPPQQIEFSSWDILEGSSASARTPQLQNATPRFTRQGQKRRRSLTSETITLRLSSVLIMGSTHLKRAVSGLVWSLGGKAARPRNRRVQSVSVGFNRFQPGLIGICRAQSGSSTLDSPFVLRSRMPLDALEEFKSNNPAWSKRKCVLVDKAFTEMSVLKTAFPGVTVLLCQFHVLKYLREEIAGSVYCFNAWEKYQLRGVMSLLAYANMEAEYAKNFTYMVYLARSGRNGHDSGQVGVTTLSNNGSLASEEPNSEQTPFVAYFETNWDNCRERWCAYKRQNAVRLGNNTNNRLEFSWKQLKE</sequence>
<dbReference type="InterPro" id="IPR048324">
    <property type="entry name" value="ZSWIM1-3_RNaseH-like"/>
</dbReference>
<dbReference type="AlphaFoldDB" id="A0A9W6XBR8"/>
<dbReference type="PANTHER" id="PTHR31569:SF4">
    <property type="entry name" value="SWIM-TYPE DOMAIN-CONTAINING PROTEIN"/>
    <property type="match status" value="1"/>
</dbReference>
<dbReference type="Pfam" id="PF21056">
    <property type="entry name" value="ZSWIM1-3_RNaseH-like"/>
    <property type="match status" value="1"/>
</dbReference>
<evidence type="ECO:0000259" key="2">
    <source>
        <dbReference type="Pfam" id="PF21056"/>
    </source>
</evidence>
<dbReference type="InterPro" id="IPR052579">
    <property type="entry name" value="Zinc_finger_SWIM"/>
</dbReference>
<dbReference type="OrthoDB" id="127122at2759"/>
<comment type="caution">
    <text evidence="3">The sequence shown here is derived from an EMBL/GenBank/DDBJ whole genome shotgun (WGS) entry which is preliminary data.</text>
</comment>
<protein>
    <submittedName>
        <fullName evidence="3">Unnamed protein product</fullName>
    </submittedName>
</protein>
<evidence type="ECO:0000313" key="4">
    <source>
        <dbReference type="Proteomes" id="UP001165121"/>
    </source>
</evidence>
<evidence type="ECO:0000313" key="3">
    <source>
        <dbReference type="EMBL" id="GMF35331.1"/>
    </source>
</evidence>